<evidence type="ECO:0000256" key="1">
    <source>
        <dbReference type="SAM" id="Coils"/>
    </source>
</evidence>
<evidence type="ECO:0000313" key="4">
    <source>
        <dbReference type="Proteomes" id="UP000694389"/>
    </source>
</evidence>
<protein>
    <recommendedName>
        <fullName evidence="5">ATR-interacting protein</fullName>
    </recommendedName>
</protein>
<proteinExistence type="predicted"/>
<dbReference type="SUPFAM" id="SSF48371">
    <property type="entry name" value="ARM repeat"/>
    <property type="match status" value="1"/>
</dbReference>
<organism evidence="3 4">
    <name type="scientific">Dicentrarchus labrax</name>
    <name type="common">European seabass</name>
    <name type="synonym">Morone labrax</name>
    <dbReference type="NCBI Taxonomy" id="13489"/>
    <lineage>
        <taxon>Eukaryota</taxon>
        <taxon>Metazoa</taxon>
        <taxon>Chordata</taxon>
        <taxon>Craniata</taxon>
        <taxon>Vertebrata</taxon>
        <taxon>Euteleostomi</taxon>
        <taxon>Actinopterygii</taxon>
        <taxon>Neopterygii</taxon>
        <taxon>Teleostei</taxon>
        <taxon>Neoteleostei</taxon>
        <taxon>Acanthomorphata</taxon>
        <taxon>Eupercaria</taxon>
        <taxon>Moronidae</taxon>
        <taxon>Dicentrarchus</taxon>
    </lineage>
</organism>
<dbReference type="GO" id="GO:0006281">
    <property type="term" value="P:DNA repair"/>
    <property type="evidence" value="ECO:0007669"/>
    <property type="project" value="TreeGrafter"/>
</dbReference>
<dbReference type="GeneID" id="127371721"/>
<feature type="compositionally biased region" description="Polar residues" evidence="2">
    <location>
        <begin position="73"/>
        <end position="106"/>
    </location>
</feature>
<feature type="region of interest" description="Disordered" evidence="2">
    <location>
        <begin position="247"/>
        <end position="316"/>
    </location>
</feature>
<reference evidence="3" key="2">
    <citation type="submission" date="2025-09" db="UniProtKB">
        <authorList>
            <consortium name="Ensembl"/>
        </authorList>
    </citation>
    <scope>IDENTIFICATION</scope>
</reference>
<dbReference type="GO" id="GO:0000077">
    <property type="term" value="P:DNA damage checkpoint signaling"/>
    <property type="evidence" value="ECO:0007669"/>
    <property type="project" value="InterPro"/>
</dbReference>
<feature type="coiled-coil region" evidence="1">
    <location>
        <begin position="131"/>
        <end position="222"/>
    </location>
</feature>
<dbReference type="OMA" id="CALAQHH"/>
<evidence type="ECO:0000313" key="3">
    <source>
        <dbReference type="Ensembl" id="ENSDLAP00005082450.1"/>
    </source>
</evidence>
<dbReference type="RefSeq" id="XP_051270663.1">
    <property type="nucleotide sequence ID" value="XM_051414703.1"/>
</dbReference>
<keyword evidence="1" id="KW-0175">Coiled coil</keyword>
<dbReference type="PANTHER" id="PTHR28594:SF1">
    <property type="entry name" value="ATR-INTERACTING PROTEIN"/>
    <property type="match status" value="1"/>
</dbReference>
<feature type="compositionally biased region" description="Low complexity" evidence="2">
    <location>
        <begin position="57"/>
        <end position="69"/>
    </location>
</feature>
<feature type="compositionally biased region" description="Basic and acidic residues" evidence="2">
    <location>
        <begin position="297"/>
        <end position="306"/>
    </location>
</feature>
<name>A0A8P4KTL3_DICLA</name>
<dbReference type="GeneTree" id="ENSGT00940000166455"/>
<sequence>MNCPPTKRLRGLNQDVATAMAFDDPFGDDEDFTQDDLDEIDVIASQAFTSTAASGLGSKPGSKPGVKPVELSSGPSWAAGQSKSVSRATNNQSRENTFRFSSSNRGNAGIPSREPLGNKQQHFGSDREDSYGLLEAQHAELKRKLKEVEEEIVLKSGEIRVLRDSLKGAQQEKEAQRQNQILLETQRQREQSEREKELNKKVQSLQSELQFKEAEINEIKTKLHSSDRNKMASPLRRNSPKVLSSLAQLHHGSGSSSSSPTGNGFITKETFGAHLPCRTTPVKTRRDGGNRGSSGSRSDDRQEVSRPDPFLSVRPAHLQPRGGVLLGLLLQQPLSPSSLGLSHLLSMSLTDINLTSSSLSAGFLIHSDAAVGGGEGGAPRAALSPVQSLAVTGLNMLSQSRPEAAATSRNKRSCPGAVLILPLLDLHLSRLCQALDTLSSTSAGGSNSAAATSLPAGHAAPTAGLGRLEEADLTGFSMEDTGLAALRLLYLVLAHSDEAVKAVLLKESQNRVTDKKAECSAAGVGLCSQNALLQSVLRLCEAGLGDGDSSQKEELVLNAMKTLCVLIERTPQTHTDRLQCVLQVVCVCLSADSRLQTVSECVSVLTSMSDHQTLAQQLCSQHDPCVFLKLFQFIRNRTDNQATHTDWILLDLQVVRLLNRLMTQRVESWTTNQHSTCQCHTELVQTVVIVFHRQWLDLRGSQEPTDSTGQAPPPQQCPAPSLPWWRSPAASLLRECLLLLHWLLLHHGSFSESCRPLLHMYDQVIPAVRDTLRKIPELSESEEMALEEICRSEGDDTDDMDTDAGS</sequence>
<evidence type="ECO:0008006" key="5">
    <source>
        <dbReference type="Google" id="ProtNLM"/>
    </source>
</evidence>
<accession>A0A8P4KTL3</accession>
<dbReference type="InterPro" id="IPR033349">
    <property type="entry name" value="ATRIP"/>
</dbReference>
<evidence type="ECO:0000256" key="2">
    <source>
        <dbReference type="SAM" id="MobiDB-lite"/>
    </source>
</evidence>
<dbReference type="OrthoDB" id="6428926at2759"/>
<dbReference type="CTD" id="84126"/>
<keyword evidence="4" id="KW-1185">Reference proteome</keyword>
<dbReference type="AlphaFoldDB" id="A0A8P4KTL3"/>
<dbReference type="Proteomes" id="UP000694389">
    <property type="component" value="Unassembled WGS sequence"/>
</dbReference>
<dbReference type="Ensembl" id="ENSDLAT00005072348.1">
    <property type="protein sequence ID" value="ENSDLAP00005082450.1"/>
    <property type="gene ID" value="ENSDLAG00005023443.2"/>
</dbReference>
<feature type="compositionally biased region" description="Low complexity" evidence="2">
    <location>
        <begin position="247"/>
        <end position="259"/>
    </location>
</feature>
<dbReference type="InterPro" id="IPR016024">
    <property type="entry name" value="ARM-type_fold"/>
</dbReference>
<feature type="region of interest" description="Disordered" evidence="2">
    <location>
        <begin position="49"/>
        <end position="131"/>
    </location>
</feature>
<gene>
    <name evidence="3" type="primary">atrip</name>
</gene>
<dbReference type="PANTHER" id="PTHR28594">
    <property type="entry name" value="ATR-INTERACTING PROTEIN"/>
    <property type="match status" value="1"/>
</dbReference>
<reference evidence="3" key="1">
    <citation type="submission" date="2025-08" db="UniProtKB">
        <authorList>
            <consortium name="Ensembl"/>
        </authorList>
    </citation>
    <scope>IDENTIFICATION</scope>
</reference>